<gene>
    <name evidence="8" type="ORF">GJ744_012079</name>
</gene>
<keyword evidence="9" id="KW-1185">Reference proteome</keyword>
<comment type="subunit">
    <text evidence="6">Component of the ribosomal small subunit (SSU) processome.</text>
</comment>
<evidence type="ECO:0000313" key="9">
    <source>
        <dbReference type="Proteomes" id="UP000606974"/>
    </source>
</evidence>
<evidence type="ECO:0000256" key="3">
    <source>
        <dbReference type="ARBA" id="ARBA00008105"/>
    </source>
</evidence>
<dbReference type="OrthoDB" id="29058at2759"/>
<comment type="similarity">
    <text evidence="3 6">Belongs to the UTP11 family.</text>
</comment>
<evidence type="ECO:0000256" key="7">
    <source>
        <dbReference type="SAM" id="MobiDB-lite"/>
    </source>
</evidence>
<evidence type="ECO:0000256" key="2">
    <source>
        <dbReference type="ARBA" id="ARBA00004604"/>
    </source>
</evidence>
<dbReference type="Pfam" id="PF03998">
    <property type="entry name" value="Utp11"/>
    <property type="match status" value="1"/>
</dbReference>
<keyword evidence="5 6" id="KW-0539">Nucleus</keyword>
<keyword evidence="4 6" id="KW-0698">rRNA processing</keyword>
<evidence type="ECO:0000256" key="5">
    <source>
        <dbReference type="ARBA" id="ARBA00023242"/>
    </source>
</evidence>
<comment type="caution">
    <text evidence="8">The sequence shown here is derived from an EMBL/GenBank/DDBJ whole genome shotgun (WGS) entry which is preliminary data.</text>
</comment>
<name>A0A8H7AFR3_9EURO</name>
<dbReference type="InterPro" id="IPR007144">
    <property type="entry name" value="SSU_processome_Utp11"/>
</dbReference>
<dbReference type="AlphaFoldDB" id="A0A8H7AFR3"/>
<dbReference type="EMBL" id="JAACFV010000090">
    <property type="protein sequence ID" value="KAF7506271.1"/>
    <property type="molecule type" value="Genomic_DNA"/>
</dbReference>
<comment type="function">
    <text evidence="1 6">Involved in nucleolar processing of pre-18S ribosomal RNA.</text>
</comment>
<protein>
    <recommendedName>
        <fullName evidence="6">U3 small nucleolar RNA-associated protein 11</fullName>
        <shortName evidence="6">U3 snoRNA-associated protein 11</shortName>
    </recommendedName>
</protein>
<feature type="region of interest" description="Disordered" evidence="7">
    <location>
        <begin position="147"/>
        <end position="175"/>
    </location>
</feature>
<dbReference type="PIRSF" id="PIRSF015952">
    <property type="entry name" value="U3snoRNP11"/>
    <property type="match status" value="1"/>
</dbReference>
<dbReference type="Proteomes" id="UP000606974">
    <property type="component" value="Unassembled WGS sequence"/>
</dbReference>
<accession>A0A8H7AFR3</accession>
<dbReference type="PANTHER" id="PTHR12838">
    <property type="entry name" value="U3 SMALL NUCLEOLAR RNA-ASSOCIATED PROTEIN 11"/>
    <property type="match status" value="1"/>
</dbReference>
<feature type="region of interest" description="Disordered" evidence="7">
    <location>
        <begin position="195"/>
        <end position="214"/>
    </location>
</feature>
<proteinExistence type="inferred from homology"/>
<comment type="subcellular location">
    <subcellularLocation>
        <location evidence="2 6">Nucleus</location>
        <location evidence="2 6">Nucleolus</location>
    </subcellularLocation>
</comment>
<feature type="compositionally biased region" description="Basic and acidic residues" evidence="7">
    <location>
        <begin position="15"/>
        <end position="26"/>
    </location>
</feature>
<feature type="region of interest" description="Disordered" evidence="7">
    <location>
        <begin position="1"/>
        <end position="26"/>
    </location>
</feature>
<evidence type="ECO:0000256" key="1">
    <source>
        <dbReference type="ARBA" id="ARBA00004099"/>
    </source>
</evidence>
<dbReference type="GO" id="GO:0006364">
    <property type="term" value="P:rRNA processing"/>
    <property type="evidence" value="ECO:0007669"/>
    <property type="project" value="UniProtKB-UniRule"/>
</dbReference>
<evidence type="ECO:0000313" key="8">
    <source>
        <dbReference type="EMBL" id="KAF7506271.1"/>
    </source>
</evidence>
<sequence>MSSMRNAVARRPHKERSQPKAREKWGILEKHKDYSLRARDYNLKKQKLAILSQKARNRNEDEFAFGMLSANKAQAGKHGRGDTQANRLSHDAVKLLKSQDAGYLRIVAGRGRKEISKLEEDIVMTKPSENSRKVLFVEEDERLNGTKGRVERRKKPSNEVAAAGSNQEEQEEQEVPSLGIENIASVTGTTVYAIDTDSSSTKPTAPTSKKALAAQRDAMRDLRAARKRRKRLAELRVARLEALKKRQREIMAAADELELQRAKMARTVGGVNKDGVKWKIRERKR</sequence>
<dbReference type="GO" id="GO:0032040">
    <property type="term" value="C:small-subunit processome"/>
    <property type="evidence" value="ECO:0007669"/>
    <property type="project" value="UniProtKB-UniRule"/>
</dbReference>
<reference evidence="8" key="1">
    <citation type="submission" date="2020-02" db="EMBL/GenBank/DDBJ databases">
        <authorList>
            <person name="Palmer J.M."/>
        </authorList>
    </citation>
    <scope>NUCLEOTIDE SEQUENCE</scope>
    <source>
        <strain evidence="8">EPUS1.4</strain>
        <tissue evidence="8">Thallus</tissue>
    </source>
</reference>
<organism evidence="8 9">
    <name type="scientific">Endocarpon pusillum</name>
    <dbReference type="NCBI Taxonomy" id="364733"/>
    <lineage>
        <taxon>Eukaryota</taxon>
        <taxon>Fungi</taxon>
        <taxon>Dikarya</taxon>
        <taxon>Ascomycota</taxon>
        <taxon>Pezizomycotina</taxon>
        <taxon>Eurotiomycetes</taxon>
        <taxon>Chaetothyriomycetidae</taxon>
        <taxon>Verrucariales</taxon>
        <taxon>Verrucariaceae</taxon>
        <taxon>Endocarpon</taxon>
    </lineage>
</organism>
<evidence type="ECO:0000256" key="4">
    <source>
        <dbReference type="ARBA" id="ARBA00022552"/>
    </source>
</evidence>
<dbReference type="PANTHER" id="PTHR12838:SF0">
    <property type="entry name" value="U3 SMALL NUCLEOLAR RNA-ASSOCIATED PROTEIN 11-RELATED"/>
    <property type="match status" value="1"/>
</dbReference>
<evidence type="ECO:0000256" key="6">
    <source>
        <dbReference type="PIRNR" id="PIRNR015952"/>
    </source>
</evidence>